<organism evidence="3 4">
    <name type="scientific">Brevibacterium casei CIP 102111</name>
    <dbReference type="NCBI Taxonomy" id="1255625"/>
    <lineage>
        <taxon>Bacteria</taxon>
        <taxon>Bacillati</taxon>
        <taxon>Actinomycetota</taxon>
        <taxon>Actinomycetes</taxon>
        <taxon>Micrococcales</taxon>
        <taxon>Brevibacteriaceae</taxon>
        <taxon>Brevibacterium</taxon>
    </lineage>
</organism>
<dbReference type="Proteomes" id="UP000234333">
    <property type="component" value="Unassembled WGS sequence"/>
</dbReference>
<dbReference type="EMBL" id="FXZC01000001">
    <property type="protein sequence ID" value="SMX64116.1"/>
    <property type="molecule type" value="Genomic_DNA"/>
</dbReference>
<reference evidence="3 4" key="1">
    <citation type="submission" date="2017-03" db="EMBL/GenBank/DDBJ databases">
        <authorList>
            <person name="Afonso C.L."/>
            <person name="Miller P.J."/>
            <person name="Scott M.A."/>
            <person name="Spackman E."/>
            <person name="Goraichik I."/>
            <person name="Dimitrov K.M."/>
            <person name="Suarez D.L."/>
            <person name="Swayne D.E."/>
        </authorList>
    </citation>
    <scope>NUCLEOTIDE SEQUENCE [LARGE SCALE GENOMIC DNA]</scope>
    <source>
        <strain evidence="3 4">CIP 102111</strain>
    </source>
</reference>
<keyword evidence="2" id="KW-0472">Membrane</keyword>
<feature type="transmembrane region" description="Helical" evidence="2">
    <location>
        <begin position="243"/>
        <end position="266"/>
    </location>
</feature>
<feature type="region of interest" description="Disordered" evidence="1">
    <location>
        <begin position="35"/>
        <end position="78"/>
    </location>
</feature>
<dbReference type="RefSeq" id="WP_101623418.1">
    <property type="nucleotide sequence ID" value="NZ_FXZC01000001.1"/>
</dbReference>
<dbReference type="AlphaFoldDB" id="A0A2H1HMM7"/>
<evidence type="ECO:0000313" key="4">
    <source>
        <dbReference type="Proteomes" id="UP000234333"/>
    </source>
</evidence>
<proteinExistence type="predicted"/>
<sequence>MSEIGANISIGVLAAIVVILIYLLAAKVGKWQPAPEHRGPGGQGYGQPGYPEQGSPRGYGQPPRRRDVRGYSADEAETRVMPTADADEKATTAELAQNIGYSGQMIAQNRRAATSSSGDTLAVFTYILGAALLAAIAFVFFNNLLLPATVGALVGAIVCVALAATYTIKSLDFWPDNSTITIINLGVALAAALVMYIGASRTERDRMTLNSIMDSFDPLPMSEGFSGFAAAVGDRVVRFFTDYGFLGFVFLLFMAVGCIIVVTLAAKSLIDVMDWRIFAQFGRNVTDRPMAYSRAERFQASKVSHTVTSIVLAGIAVLCATGLAYDGFTWFTR</sequence>
<feature type="transmembrane region" description="Helical" evidence="2">
    <location>
        <begin position="180"/>
        <end position="199"/>
    </location>
</feature>
<dbReference type="GeneID" id="99774313"/>
<feature type="transmembrane region" description="Helical" evidence="2">
    <location>
        <begin position="120"/>
        <end position="141"/>
    </location>
</feature>
<feature type="transmembrane region" description="Helical" evidence="2">
    <location>
        <begin position="147"/>
        <end position="168"/>
    </location>
</feature>
<evidence type="ECO:0000256" key="2">
    <source>
        <dbReference type="SAM" id="Phobius"/>
    </source>
</evidence>
<accession>A0A2H1HMM7</accession>
<feature type="transmembrane region" description="Helical" evidence="2">
    <location>
        <begin position="303"/>
        <end position="325"/>
    </location>
</feature>
<name>A0A2H1HMM7_9MICO</name>
<gene>
    <name evidence="3" type="ORF">BC102111_00270</name>
</gene>
<keyword evidence="2" id="KW-0812">Transmembrane</keyword>
<feature type="transmembrane region" description="Helical" evidence="2">
    <location>
        <begin position="6"/>
        <end position="25"/>
    </location>
</feature>
<protein>
    <submittedName>
        <fullName evidence="3">Uncharacterized protein</fullName>
    </submittedName>
</protein>
<keyword evidence="2" id="KW-1133">Transmembrane helix</keyword>
<evidence type="ECO:0000256" key="1">
    <source>
        <dbReference type="SAM" id="MobiDB-lite"/>
    </source>
</evidence>
<evidence type="ECO:0000313" key="3">
    <source>
        <dbReference type="EMBL" id="SMX64116.1"/>
    </source>
</evidence>